<proteinExistence type="predicted"/>
<name>A0AAE1CS24_9GAST</name>
<accession>A0AAE1CS24</accession>
<keyword evidence="2" id="KW-1185">Reference proteome</keyword>
<sequence length="147" mass="16019">MPFPVFTPPLSLHHIPPLHKNAIPSLYPTPFTPSHPALAQQCPSQSLPHPSHSITSRPCTTMPFPVFTPPLSLHHIPPLHNNALPSVYPTPLTPSHPALAQQCPSQSLPYPSHSISRSCTKMPFSVFTPPLSIHQIPPLHINALPGH</sequence>
<reference evidence="1" key="1">
    <citation type="journal article" date="2023" name="G3 (Bethesda)">
        <title>A reference genome for the long-term kleptoplast-retaining sea slug Elysia crispata morphotype clarki.</title>
        <authorList>
            <person name="Eastman K.E."/>
            <person name="Pendleton A.L."/>
            <person name="Shaikh M.A."/>
            <person name="Suttiyut T."/>
            <person name="Ogas R."/>
            <person name="Tomko P."/>
            <person name="Gavelis G."/>
            <person name="Widhalm J.R."/>
            <person name="Wisecaver J.H."/>
        </authorList>
    </citation>
    <scope>NUCLEOTIDE SEQUENCE</scope>
    <source>
        <strain evidence="1">ECLA1</strain>
    </source>
</reference>
<dbReference type="Proteomes" id="UP001283361">
    <property type="component" value="Unassembled WGS sequence"/>
</dbReference>
<gene>
    <name evidence="1" type="ORF">RRG08_015676</name>
</gene>
<evidence type="ECO:0000313" key="2">
    <source>
        <dbReference type="Proteomes" id="UP001283361"/>
    </source>
</evidence>
<organism evidence="1 2">
    <name type="scientific">Elysia crispata</name>
    <name type="common">lettuce slug</name>
    <dbReference type="NCBI Taxonomy" id="231223"/>
    <lineage>
        <taxon>Eukaryota</taxon>
        <taxon>Metazoa</taxon>
        <taxon>Spiralia</taxon>
        <taxon>Lophotrochozoa</taxon>
        <taxon>Mollusca</taxon>
        <taxon>Gastropoda</taxon>
        <taxon>Heterobranchia</taxon>
        <taxon>Euthyneura</taxon>
        <taxon>Panpulmonata</taxon>
        <taxon>Sacoglossa</taxon>
        <taxon>Placobranchoidea</taxon>
        <taxon>Plakobranchidae</taxon>
        <taxon>Elysia</taxon>
    </lineage>
</organism>
<protein>
    <submittedName>
        <fullName evidence="1">Uncharacterized protein</fullName>
    </submittedName>
</protein>
<dbReference type="AlphaFoldDB" id="A0AAE1CS24"/>
<comment type="caution">
    <text evidence="1">The sequence shown here is derived from an EMBL/GenBank/DDBJ whole genome shotgun (WGS) entry which is preliminary data.</text>
</comment>
<dbReference type="EMBL" id="JAWDGP010007058">
    <property type="protein sequence ID" value="KAK3730759.1"/>
    <property type="molecule type" value="Genomic_DNA"/>
</dbReference>
<evidence type="ECO:0000313" key="1">
    <source>
        <dbReference type="EMBL" id="KAK3730759.1"/>
    </source>
</evidence>